<dbReference type="GO" id="GO:0005847">
    <property type="term" value="C:mRNA cleavage and polyadenylation specificity factor complex"/>
    <property type="evidence" value="ECO:0007669"/>
    <property type="project" value="TreeGrafter"/>
</dbReference>
<dbReference type="PANTHER" id="PTHR11203:SF11">
    <property type="entry name" value="CLEAVAGE AND POLYADENYLATION SPECIFICITY FACTOR SUBUNIT 3"/>
    <property type="match status" value="1"/>
</dbReference>
<dbReference type="AlphaFoldDB" id="A0A286UG78"/>
<dbReference type="FunFam" id="3.40.50.10890:FF:000001">
    <property type="entry name" value="Cleavage and polyadenylation specificity factor subunit 3"/>
    <property type="match status" value="1"/>
</dbReference>
<evidence type="ECO:0000256" key="3">
    <source>
        <dbReference type="ARBA" id="ARBA00018311"/>
    </source>
</evidence>
<evidence type="ECO:0000259" key="14">
    <source>
        <dbReference type="SMART" id="SM01027"/>
    </source>
</evidence>
<dbReference type="Gene3D" id="3.60.15.10">
    <property type="entry name" value="Ribonuclease Z/Hydroxyacylglutathione hydrolase-like"/>
    <property type="match status" value="1"/>
</dbReference>
<evidence type="ECO:0000256" key="11">
    <source>
        <dbReference type="ARBA" id="ARBA00075008"/>
    </source>
</evidence>
<dbReference type="InterPro" id="IPR022712">
    <property type="entry name" value="Beta_Casp"/>
</dbReference>
<evidence type="ECO:0000256" key="2">
    <source>
        <dbReference type="ARBA" id="ARBA00010624"/>
    </source>
</evidence>
<dbReference type="GO" id="GO:0003723">
    <property type="term" value="F:RNA binding"/>
    <property type="evidence" value="ECO:0007669"/>
    <property type="project" value="TreeGrafter"/>
</dbReference>
<feature type="compositionally biased region" description="Polar residues" evidence="12">
    <location>
        <begin position="782"/>
        <end position="792"/>
    </location>
</feature>
<dbReference type="InterPro" id="IPR036866">
    <property type="entry name" value="RibonucZ/Hydroxyglut_hydro"/>
</dbReference>
<dbReference type="Pfam" id="PF11718">
    <property type="entry name" value="CPSF73-100_C"/>
    <property type="match status" value="1"/>
</dbReference>
<keyword evidence="17" id="KW-1185">Reference proteome</keyword>
<dbReference type="Pfam" id="PF16661">
    <property type="entry name" value="Lactamase_B_6"/>
    <property type="match status" value="1"/>
</dbReference>
<dbReference type="GO" id="GO:0004521">
    <property type="term" value="F:RNA endonuclease activity"/>
    <property type="evidence" value="ECO:0007669"/>
    <property type="project" value="TreeGrafter"/>
</dbReference>
<evidence type="ECO:0000256" key="7">
    <source>
        <dbReference type="ARBA" id="ARBA00022801"/>
    </source>
</evidence>
<dbReference type="EMBL" id="NBII01000005">
    <property type="protein sequence ID" value="PAV18616.1"/>
    <property type="molecule type" value="Genomic_DNA"/>
</dbReference>
<comment type="caution">
    <text evidence="16">The sequence shown here is derived from an EMBL/GenBank/DDBJ whole genome shotgun (WGS) entry which is preliminary data.</text>
</comment>
<comment type="similarity">
    <text evidence="2">Belongs to the metallo-beta-lactamase superfamily. RNA-metabolizing metallo-beta-lactamase-like family. CPSF2/YSH1 subfamily.</text>
</comment>
<keyword evidence="7" id="KW-0378">Hydrolase</keyword>
<evidence type="ECO:0000313" key="17">
    <source>
        <dbReference type="Proteomes" id="UP000217199"/>
    </source>
</evidence>
<keyword evidence="5" id="KW-0540">Nuclease</keyword>
<dbReference type="GO" id="GO:0006398">
    <property type="term" value="P:mRNA 3'-end processing by stem-loop binding and cleavage"/>
    <property type="evidence" value="ECO:0007669"/>
    <property type="project" value="TreeGrafter"/>
</dbReference>
<sequence>MPDYPTLSVTLLGAGQEVGRSCCVLQYRGKTVVLDAGVHLAYNGMASLPFIDELDWSTVDAILITHFHLDHAASLTYVMEKTNFRDGKGKVYMTHPTKAVYRFMMQDFVRMSSTDEDALFSPLDLSMSLSSIIPVSAHQLITVSPGLSFTPYHAGHVLGACMFLLDVAGLKILYTGDYSREEDRHLVKAEVPPVRPDVLIVESTYGVQGHEEREEKEHRFTSLVHSIIRRGGHVLMPVFALGRAQELLLILEEYWKKHPDLHNIPVYYASNLARKCMAIYQTYIHTMNSNVRSRFAKKDNPFIFKHISNLPQVRGWEKKIAEGPPCVVLATPGMLQVGPSRELLELWAPDPRNGLVITGYSVEGTMARDIINEPEEIIGVKGNTIPRRLSVDYISFSAHVDGRQNTEFIEQVKAQHVVLVHGEQTAMGRLRASLQQRYKDREEEVKIHTPRNCETLRLTFRGERVAKAIGTLAANPPKANTVLSGLLVSKDYSYTLLDPRDLRDFAGLSTCSVTQRQKLVLGVGWDLVRWHLEGMYGKVEEGIDAEGVPTLRVMGAVDVKHTQEHELTMEWDSSASNDMIADACLSLIMGIDSSPASVKLTTHAHEHKHSHPHADKEEETAILRIQRLAMFLEAHFGEVELHMPDAPSEEEGNDEDAPGLLVAVDETEAFISLATMTVESSSDQLRKRVEAVLDMALTTVTSLADAYISNSTLVSEELTKEKFIEGEKGTGLGKEGDVDVVVKPANSDSSDSESSKGDDINSMVRETMVNKDVGRKDGDGRNQVNQEDGSGSNKEDNRLGDEGIAVLEAHD</sequence>
<dbReference type="InterPro" id="IPR021718">
    <property type="entry name" value="CPSF73-100_C"/>
</dbReference>
<dbReference type="SMART" id="SM01027">
    <property type="entry name" value="Beta-Casp"/>
    <property type="match status" value="1"/>
</dbReference>
<evidence type="ECO:0000256" key="4">
    <source>
        <dbReference type="ARBA" id="ARBA00022664"/>
    </source>
</evidence>
<dbReference type="SMART" id="SM01098">
    <property type="entry name" value="CPSF73-100_C"/>
    <property type="match status" value="1"/>
</dbReference>
<evidence type="ECO:0000259" key="15">
    <source>
        <dbReference type="SMART" id="SM01098"/>
    </source>
</evidence>
<evidence type="ECO:0000256" key="12">
    <source>
        <dbReference type="SAM" id="MobiDB-lite"/>
    </source>
</evidence>
<dbReference type="Pfam" id="PF07521">
    <property type="entry name" value="RMMBL"/>
    <property type="match status" value="1"/>
</dbReference>
<dbReference type="InterPro" id="IPR050698">
    <property type="entry name" value="MBL"/>
</dbReference>
<evidence type="ECO:0000256" key="1">
    <source>
        <dbReference type="ARBA" id="ARBA00004123"/>
    </source>
</evidence>
<accession>A0A286UG78</accession>
<dbReference type="OrthoDB" id="10249535at2759"/>
<feature type="domain" description="Metallo-beta-lactamase" evidence="13">
    <location>
        <begin position="19"/>
        <end position="232"/>
    </location>
</feature>
<protein>
    <recommendedName>
        <fullName evidence="3">Endoribonuclease YSH1</fullName>
    </recommendedName>
    <alternativeName>
        <fullName evidence="10">Endoribonuclease ysh1</fullName>
    </alternativeName>
    <alternativeName>
        <fullName evidence="9 11">mRNA 3'-end-processing protein YSH1</fullName>
    </alternativeName>
</protein>
<dbReference type="Pfam" id="PF10996">
    <property type="entry name" value="Beta-Casp"/>
    <property type="match status" value="1"/>
</dbReference>
<dbReference type="InParanoid" id="A0A286UG78"/>
<dbReference type="SMART" id="SM00849">
    <property type="entry name" value="Lactamase_B"/>
    <property type="match status" value="1"/>
</dbReference>
<keyword evidence="4" id="KW-0507">mRNA processing</keyword>
<evidence type="ECO:0000313" key="16">
    <source>
        <dbReference type="EMBL" id="PAV18616.1"/>
    </source>
</evidence>
<feature type="domain" description="Pre-mRNA 3'-end-processing endonuclease polyadenylation factor C-term" evidence="15">
    <location>
        <begin position="479"/>
        <end position="703"/>
    </location>
</feature>
<organism evidence="16 17">
    <name type="scientific">Pyrrhoderma noxium</name>
    <dbReference type="NCBI Taxonomy" id="2282107"/>
    <lineage>
        <taxon>Eukaryota</taxon>
        <taxon>Fungi</taxon>
        <taxon>Dikarya</taxon>
        <taxon>Basidiomycota</taxon>
        <taxon>Agaricomycotina</taxon>
        <taxon>Agaricomycetes</taxon>
        <taxon>Hymenochaetales</taxon>
        <taxon>Hymenochaetaceae</taxon>
        <taxon>Pyrrhoderma</taxon>
    </lineage>
</organism>
<proteinExistence type="inferred from homology"/>
<reference evidence="16 17" key="1">
    <citation type="journal article" date="2017" name="Mol. Ecol.">
        <title>Comparative and population genomic landscape of Phellinus noxius: A hypervariable fungus causing root rot in trees.</title>
        <authorList>
            <person name="Chung C.L."/>
            <person name="Lee T.J."/>
            <person name="Akiba M."/>
            <person name="Lee H.H."/>
            <person name="Kuo T.H."/>
            <person name="Liu D."/>
            <person name="Ke H.M."/>
            <person name="Yokoi T."/>
            <person name="Roa M.B."/>
            <person name="Lu M.J."/>
            <person name="Chang Y.Y."/>
            <person name="Ann P.J."/>
            <person name="Tsai J.N."/>
            <person name="Chen C.Y."/>
            <person name="Tzean S.S."/>
            <person name="Ota Y."/>
            <person name="Hattori T."/>
            <person name="Sahashi N."/>
            <person name="Liou R.F."/>
            <person name="Kikuchi T."/>
            <person name="Tsai I.J."/>
        </authorList>
    </citation>
    <scope>NUCLEOTIDE SEQUENCE [LARGE SCALE GENOMIC DNA]</scope>
    <source>
        <strain evidence="16 17">FFPRI411160</strain>
    </source>
</reference>
<evidence type="ECO:0000256" key="6">
    <source>
        <dbReference type="ARBA" id="ARBA00022759"/>
    </source>
</evidence>
<gene>
    <name evidence="16" type="ORF">PNOK_0545900</name>
</gene>
<feature type="region of interest" description="Disordered" evidence="12">
    <location>
        <begin position="728"/>
        <end position="811"/>
    </location>
</feature>
<feature type="domain" description="Beta-Casp" evidence="14">
    <location>
        <begin position="244"/>
        <end position="370"/>
    </location>
</feature>
<dbReference type="GO" id="GO:0004534">
    <property type="term" value="F:5'-3' RNA exonuclease activity"/>
    <property type="evidence" value="ECO:0007669"/>
    <property type="project" value="TreeGrafter"/>
</dbReference>
<dbReference type="SUPFAM" id="SSF56281">
    <property type="entry name" value="Metallo-hydrolase/oxidoreductase"/>
    <property type="match status" value="1"/>
</dbReference>
<evidence type="ECO:0000256" key="9">
    <source>
        <dbReference type="ARBA" id="ARBA00032592"/>
    </source>
</evidence>
<dbReference type="STRING" id="2282107.A0A286UG78"/>
<dbReference type="InterPro" id="IPR011108">
    <property type="entry name" value="RMMBL"/>
</dbReference>
<evidence type="ECO:0000259" key="13">
    <source>
        <dbReference type="SMART" id="SM00849"/>
    </source>
</evidence>
<dbReference type="Proteomes" id="UP000217199">
    <property type="component" value="Unassembled WGS sequence"/>
</dbReference>
<evidence type="ECO:0000256" key="8">
    <source>
        <dbReference type="ARBA" id="ARBA00023242"/>
    </source>
</evidence>
<evidence type="ECO:0000256" key="5">
    <source>
        <dbReference type="ARBA" id="ARBA00022722"/>
    </source>
</evidence>
<keyword evidence="6" id="KW-0255">Endonuclease</keyword>
<keyword evidence="8" id="KW-0539">Nucleus</keyword>
<comment type="subcellular location">
    <subcellularLocation>
        <location evidence="1">Nucleus</location>
    </subcellularLocation>
</comment>
<dbReference type="FunCoup" id="A0A286UG78">
    <property type="interactions" value="656"/>
</dbReference>
<dbReference type="InterPro" id="IPR001279">
    <property type="entry name" value="Metallo-B-lactamas"/>
</dbReference>
<name>A0A286UG78_9AGAM</name>
<feature type="compositionally biased region" description="Basic and acidic residues" evidence="12">
    <location>
        <begin position="768"/>
        <end position="780"/>
    </location>
</feature>
<evidence type="ECO:0000256" key="10">
    <source>
        <dbReference type="ARBA" id="ARBA00069466"/>
    </source>
</evidence>
<dbReference type="Gene3D" id="3.40.50.10890">
    <property type="match status" value="1"/>
</dbReference>
<dbReference type="PANTHER" id="PTHR11203">
    <property type="entry name" value="CLEAVAGE AND POLYADENYLATION SPECIFICITY FACTOR FAMILY MEMBER"/>
    <property type="match status" value="1"/>
</dbReference>